<gene>
    <name evidence="2" type="ORF">BXT84_11435</name>
</gene>
<evidence type="ECO:0000313" key="2">
    <source>
        <dbReference type="EMBL" id="AUW94479.1"/>
    </source>
</evidence>
<organism evidence="2 3">
    <name type="scientific">Sulfobacillus thermotolerans</name>
    <dbReference type="NCBI Taxonomy" id="338644"/>
    <lineage>
        <taxon>Bacteria</taxon>
        <taxon>Bacillati</taxon>
        <taxon>Bacillota</taxon>
        <taxon>Clostridia</taxon>
        <taxon>Eubacteriales</taxon>
        <taxon>Clostridiales Family XVII. Incertae Sedis</taxon>
        <taxon>Sulfobacillus</taxon>
    </lineage>
</organism>
<sequence>MGRFRHYAYGPRQVLKRRLGGAGLSVAGGLLIIKVLPLWIWPLAVGLWLVWAALGPVIVGLALLWLGWRLLHRW</sequence>
<reference evidence="2 3" key="1">
    <citation type="journal article" date="2019" name="Sci. Rep.">
        <title>Sulfobacillus thermotolerans: new insights into resistance and metabolic capacities of acidophilic chemolithotrophs.</title>
        <authorList>
            <person name="Panyushkina A.E."/>
            <person name="Babenko V.V."/>
            <person name="Nikitina A.S."/>
            <person name="Selezneva O.V."/>
            <person name="Tsaplina I.A."/>
            <person name="Letarova M.A."/>
            <person name="Kostryukova E.S."/>
            <person name="Letarov A.V."/>
        </authorList>
    </citation>
    <scope>NUCLEOTIDE SEQUENCE [LARGE SCALE GENOMIC DNA]</scope>
    <source>
        <strain evidence="2 3">Kr1</strain>
    </source>
</reference>
<feature type="transmembrane region" description="Helical" evidence="1">
    <location>
        <begin position="47"/>
        <end position="68"/>
    </location>
</feature>
<protein>
    <submittedName>
        <fullName evidence="2">Uncharacterized protein</fullName>
    </submittedName>
</protein>
<keyword evidence="3" id="KW-1185">Reference proteome</keyword>
<evidence type="ECO:0000313" key="3">
    <source>
        <dbReference type="Proteomes" id="UP000325292"/>
    </source>
</evidence>
<keyword evidence="1" id="KW-1133">Transmembrane helix</keyword>
<feature type="transmembrane region" description="Helical" evidence="1">
    <location>
        <begin position="21"/>
        <end position="41"/>
    </location>
</feature>
<proteinExistence type="predicted"/>
<keyword evidence="1" id="KW-0472">Membrane</keyword>
<dbReference type="Proteomes" id="UP000325292">
    <property type="component" value="Chromosome"/>
</dbReference>
<name>A0ABM6RSR1_9FIRM</name>
<dbReference type="RefSeq" id="WP_103376964.1">
    <property type="nucleotide sequence ID" value="NZ_CP133983.1"/>
</dbReference>
<evidence type="ECO:0000256" key="1">
    <source>
        <dbReference type="SAM" id="Phobius"/>
    </source>
</evidence>
<dbReference type="EMBL" id="CP019454">
    <property type="protein sequence ID" value="AUW94479.1"/>
    <property type="molecule type" value="Genomic_DNA"/>
</dbReference>
<accession>A0ABM6RSR1</accession>
<keyword evidence="1" id="KW-0812">Transmembrane</keyword>